<dbReference type="InterPro" id="IPR015943">
    <property type="entry name" value="WD40/YVTN_repeat-like_dom_sf"/>
</dbReference>
<dbReference type="GO" id="GO:0000462">
    <property type="term" value="P:maturation of SSU-rRNA from tricistronic rRNA transcript (SSU-rRNA, 5.8S rRNA, LSU-rRNA)"/>
    <property type="evidence" value="ECO:0007669"/>
    <property type="project" value="TreeGrafter"/>
</dbReference>
<dbReference type="Pfam" id="PF00400">
    <property type="entry name" value="WD40"/>
    <property type="match status" value="1"/>
</dbReference>
<evidence type="ECO:0000256" key="7">
    <source>
        <dbReference type="SAM" id="MobiDB-lite"/>
    </source>
</evidence>
<comment type="subcellular location">
    <subcellularLocation>
        <location evidence="1">Nucleus</location>
        <location evidence="1">Nucleolus</location>
    </subcellularLocation>
</comment>
<keyword evidence="4" id="KW-0677">Repeat</keyword>
<dbReference type="Gene3D" id="2.130.10.10">
    <property type="entry name" value="YVTN repeat-like/Quinoprotein amine dehydrogenase"/>
    <property type="match status" value="1"/>
</dbReference>
<evidence type="ECO:0000256" key="5">
    <source>
        <dbReference type="ARBA" id="ARBA00023242"/>
    </source>
</evidence>
<evidence type="ECO:0000259" key="8">
    <source>
        <dbReference type="SMART" id="SM01033"/>
    </source>
</evidence>
<evidence type="ECO:0000256" key="6">
    <source>
        <dbReference type="PROSITE-ProRule" id="PRU00221"/>
    </source>
</evidence>
<accession>A0A0H5QW98</accession>
<evidence type="ECO:0000313" key="9">
    <source>
        <dbReference type="EMBL" id="CRZ06027.1"/>
    </source>
</evidence>
<dbReference type="PROSITE" id="PS50294">
    <property type="entry name" value="WD_REPEATS_REGION"/>
    <property type="match status" value="1"/>
</dbReference>
<dbReference type="InterPro" id="IPR001680">
    <property type="entry name" value="WD40_rpt"/>
</dbReference>
<dbReference type="SUPFAM" id="SSF50978">
    <property type="entry name" value="WD40 repeat-like"/>
    <property type="match status" value="1"/>
</dbReference>
<dbReference type="SMART" id="SM00320">
    <property type="entry name" value="WD40"/>
    <property type="match status" value="3"/>
</dbReference>
<keyword evidence="2" id="KW-0698">rRNA processing</keyword>
<proteinExistence type="predicted"/>
<dbReference type="FunFam" id="2.130.10.10:FF:000378">
    <property type="entry name" value="U3 small nucleolar RNA-associated protein 7"/>
    <property type="match status" value="1"/>
</dbReference>
<feature type="compositionally biased region" description="Basic and acidic residues" evidence="7">
    <location>
        <begin position="522"/>
        <end position="548"/>
    </location>
</feature>
<dbReference type="EMBL" id="HACM01005585">
    <property type="protein sequence ID" value="CRZ06027.1"/>
    <property type="molecule type" value="Transcribed_RNA"/>
</dbReference>
<sequence>VNPNISQIIMGIATVSFDECSTSLRPVANVRKTSQSKKSIFLSKPEKARRKQVSEKYKYGESMTFKELKAIPDLKLKATMKRHEHRAKKVNEKAVLAEMLLTEQSGFIETEGAEKSYRIQQADLVKELDLQNADKVFDLGLDFGQYSIDYCRNGTHLLLGGRKGHIAMMEWGTFKLESEIFVNETIRDVKYLHNHTMAAVAQKKYVYIYDNKGVELHCLRNHMEVCALDFLPYHFLLASIGKAGYLKYQDTSTGAIVAEHRTKRGQSHVMKHNPANAVVHVGHNSGVVSLWTPNLSTAAATVQCHKGPIRALDIARNGHTMVTSGAEGSIAIWDLRTYKMLEEIPTFAPATSIDISHKGLMALGVNSQIQIYRDNRFYMTHQLPGSLINQVKFCPYQDVLAIGHSSGFSSIVVPGSAEANFDAFEANPFETKSQRRETEVKRLLDKIQPDMITLQRNVIGSVRPSSQTQISDDKDSDDEGDGSKKGKKAKRSNKARGRNTSSKKWSARKLEATKIKQASIKEVVKKQEPRLEESNQGEHLKHVLDRFR</sequence>
<dbReference type="InterPro" id="IPR012952">
    <property type="entry name" value="BING4_C_dom"/>
</dbReference>
<feature type="non-terminal residue" evidence="9">
    <location>
        <position position="1"/>
    </location>
</feature>
<feature type="domain" description="BING4 C-terminal" evidence="8">
    <location>
        <begin position="377"/>
        <end position="456"/>
    </location>
</feature>
<reference evidence="9" key="1">
    <citation type="submission" date="2015-04" db="EMBL/GenBank/DDBJ databases">
        <title>The genome sequence of the plant pathogenic Rhizarian Plasmodiophora brassicae reveals insights in its biotrophic life cycle and the origin of chitin synthesis.</title>
        <authorList>
            <person name="Schwelm A."/>
            <person name="Fogelqvist J."/>
            <person name="Knaust A."/>
            <person name="Julke S."/>
            <person name="Lilja T."/>
            <person name="Dhandapani V."/>
            <person name="Bonilla-Rosso G."/>
            <person name="Karlsson M."/>
            <person name="Shevchenko A."/>
            <person name="Choi S.R."/>
            <person name="Kim H.G."/>
            <person name="Park J.Y."/>
            <person name="Lim Y.P."/>
            <person name="Ludwig-Muller J."/>
            <person name="Dixelius C."/>
        </authorList>
    </citation>
    <scope>NUCLEOTIDE SEQUENCE</scope>
    <source>
        <tissue evidence="9">Potato root galls</tissue>
    </source>
</reference>
<dbReference type="SMART" id="SM01033">
    <property type="entry name" value="BING4CT"/>
    <property type="match status" value="1"/>
</dbReference>
<evidence type="ECO:0000256" key="4">
    <source>
        <dbReference type="ARBA" id="ARBA00022737"/>
    </source>
</evidence>
<feature type="compositionally biased region" description="Basic residues" evidence="7">
    <location>
        <begin position="485"/>
        <end position="497"/>
    </location>
</feature>
<evidence type="ECO:0000256" key="2">
    <source>
        <dbReference type="ARBA" id="ARBA00022552"/>
    </source>
</evidence>
<dbReference type="PANTHER" id="PTHR14085:SF3">
    <property type="entry name" value="WD REPEAT-CONTAINING PROTEIN 46"/>
    <property type="match status" value="1"/>
</dbReference>
<evidence type="ECO:0000256" key="1">
    <source>
        <dbReference type="ARBA" id="ARBA00004604"/>
    </source>
</evidence>
<feature type="repeat" description="WD" evidence="6">
    <location>
        <begin position="302"/>
        <end position="343"/>
    </location>
</feature>
<dbReference type="GO" id="GO:0032040">
    <property type="term" value="C:small-subunit processome"/>
    <property type="evidence" value="ECO:0007669"/>
    <property type="project" value="TreeGrafter"/>
</dbReference>
<keyword evidence="5" id="KW-0539">Nucleus</keyword>
<dbReference type="AlphaFoldDB" id="A0A0H5QW98"/>
<feature type="region of interest" description="Disordered" evidence="7">
    <location>
        <begin position="456"/>
        <end position="548"/>
    </location>
</feature>
<keyword evidence="3 6" id="KW-0853">WD repeat</keyword>
<organism evidence="9">
    <name type="scientific">Spongospora subterranea</name>
    <dbReference type="NCBI Taxonomy" id="70186"/>
    <lineage>
        <taxon>Eukaryota</taxon>
        <taxon>Sar</taxon>
        <taxon>Rhizaria</taxon>
        <taxon>Endomyxa</taxon>
        <taxon>Phytomyxea</taxon>
        <taxon>Plasmodiophorida</taxon>
        <taxon>Plasmodiophoridae</taxon>
        <taxon>Spongospora</taxon>
    </lineage>
</organism>
<dbReference type="InterPro" id="IPR036322">
    <property type="entry name" value="WD40_repeat_dom_sf"/>
</dbReference>
<dbReference type="InterPro" id="IPR040315">
    <property type="entry name" value="WDR46/Utp7"/>
</dbReference>
<dbReference type="Pfam" id="PF08149">
    <property type="entry name" value="BING4CT"/>
    <property type="match status" value="1"/>
</dbReference>
<feature type="compositionally biased region" description="Polar residues" evidence="7">
    <location>
        <begin position="456"/>
        <end position="470"/>
    </location>
</feature>
<dbReference type="PANTHER" id="PTHR14085">
    <property type="entry name" value="WD-REPEAT PROTEIN BING4"/>
    <property type="match status" value="1"/>
</dbReference>
<dbReference type="PROSITE" id="PS50082">
    <property type="entry name" value="WD_REPEATS_2"/>
    <property type="match status" value="1"/>
</dbReference>
<protein>
    <recommendedName>
        <fullName evidence="8">BING4 C-terminal domain-containing protein</fullName>
    </recommendedName>
</protein>
<name>A0A0H5QW98_9EUKA</name>
<dbReference type="GO" id="GO:0030686">
    <property type="term" value="C:90S preribosome"/>
    <property type="evidence" value="ECO:0007669"/>
    <property type="project" value="TreeGrafter"/>
</dbReference>
<evidence type="ECO:0000256" key="3">
    <source>
        <dbReference type="ARBA" id="ARBA00022574"/>
    </source>
</evidence>